<evidence type="ECO:0000313" key="2">
    <source>
        <dbReference type="Proteomes" id="UP000197138"/>
    </source>
</evidence>
<sequence>MDAGDSSGRRRCFAVVDRDLTGAKSVGIGAVIAVFRRRFPKSPISKFSETRANCLILLPGSCSSLAEFHFCLFNCNFFPVFVEISADLEKIAENRDLGVVPGQRGSRAADSEPVDLPNICAVTEETTPGAYIRLAQENEELNNWTSVPRYSAVIVYV</sequence>
<proteinExistence type="predicted"/>
<evidence type="ECO:0000313" key="1">
    <source>
        <dbReference type="EMBL" id="OWM83610.1"/>
    </source>
</evidence>
<dbReference type="EMBL" id="MTKT01001810">
    <property type="protein sequence ID" value="OWM83610.1"/>
    <property type="molecule type" value="Genomic_DNA"/>
</dbReference>
<gene>
    <name evidence="1" type="ORF">CDL15_Pgr004039</name>
</gene>
<protein>
    <submittedName>
        <fullName evidence="1">Uncharacterized protein</fullName>
    </submittedName>
</protein>
<organism evidence="1 2">
    <name type="scientific">Punica granatum</name>
    <name type="common">Pomegranate</name>
    <dbReference type="NCBI Taxonomy" id="22663"/>
    <lineage>
        <taxon>Eukaryota</taxon>
        <taxon>Viridiplantae</taxon>
        <taxon>Streptophyta</taxon>
        <taxon>Embryophyta</taxon>
        <taxon>Tracheophyta</taxon>
        <taxon>Spermatophyta</taxon>
        <taxon>Magnoliopsida</taxon>
        <taxon>eudicotyledons</taxon>
        <taxon>Gunneridae</taxon>
        <taxon>Pentapetalae</taxon>
        <taxon>rosids</taxon>
        <taxon>malvids</taxon>
        <taxon>Myrtales</taxon>
        <taxon>Lythraceae</taxon>
        <taxon>Punica</taxon>
    </lineage>
</organism>
<dbReference type="Proteomes" id="UP000197138">
    <property type="component" value="Unassembled WGS sequence"/>
</dbReference>
<accession>A0A218XFT4</accession>
<reference evidence="2" key="1">
    <citation type="journal article" date="2017" name="Plant J.">
        <title>The pomegranate (Punica granatum L.) genome and the genomics of punicalagin biosynthesis.</title>
        <authorList>
            <person name="Qin G."/>
            <person name="Xu C."/>
            <person name="Ming R."/>
            <person name="Tang H."/>
            <person name="Guyot R."/>
            <person name="Kramer E.M."/>
            <person name="Hu Y."/>
            <person name="Yi X."/>
            <person name="Qi Y."/>
            <person name="Xu X."/>
            <person name="Gao Z."/>
            <person name="Pan H."/>
            <person name="Jian J."/>
            <person name="Tian Y."/>
            <person name="Yue Z."/>
            <person name="Xu Y."/>
        </authorList>
    </citation>
    <scope>NUCLEOTIDE SEQUENCE [LARGE SCALE GENOMIC DNA]</scope>
    <source>
        <strain evidence="2">cv. Dabenzi</strain>
    </source>
</reference>
<name>A0A218XFT4_PUNGR</name>
<dbReference type="AlphaFoldDB" id="A0A218XFT4"/>
<comment type="caution">
    <text evidence="1">The sequence shown here is derived from an EMBL/GenBank/DDBJ whole genome shotgun (WGS) entry which is preliminary data.</text>
</comment>